<dbReference type="AlphaFoldDB" id="A0AA39MRS0"/>
<gene>
    <name evidence="2" type="ORF">EV421DRAFT_364063</name>
</gene>
<evidence type="ECO:0000313" key="3">
    <source>
        <dbReference type="Proteomes" id="UP001175226"/>
    </source>
</evidence>
<dbReference type="EMBL" id="JAUEPT010000018">
    <property type="protein sequence ID" value="KAK0444691.1"/>
    <property type="molecule type" value="Genomic_DNA"/>
</dbReference>
<dbReference type="PANTHER" id="PTHR38248:SF2">
    <property type="entry name" value="FUNK1 11"/>
    <property type="match status" value="1"/>
</dbReference>
<dbReference type="InterPro" id="IPR040976">
    <property type="entry name" value="Pkinase_fungal"/>
</dbReference>
<keyword evidence="3" id="KW-1185">Reference proteome</keyword>
<name>A0AA39MRS0_9AGAR</name>
<feature type="domain" description="Fungal-type protein kinase" evidence="1">
    <location>
        <begin position="2"/>
        <end position="79"/>
    </location>
</feature>
<sequence>MSWTNLMFDRVDDIPIGILNDWDNSANVDESGDIKATPGVPGGARGTFVFMAIDLLRNRNHKHFYGHDLESFFYVLVWAAIHFNLKEGTRTEIAHPVLAQWAAGDDEEAWQSKTSFLKDFEAGEAVFNLMGAEFDELNVTWILDLRDIFADGYGATEDHLETKSRGAQGEPSLRVRYSDPAFDEKTLGGHVTFEKFMDILKG</sequence>
<proteinExistence type="predicted"/>
<protein>
    <recommendedName>
        <fullName evidence="1">Fungal-type protein kinase domain-containing protein</fullName>
    </recommendedName>
</protein>
<dbReference type="PANTHER" id="PTHR38248">
    <property type="entry name" value="FUNK1 6"/>
    <property type="match status" value="1"/>
</dbReference>
<reference evidence="2" key="1">
    <citation type="submission" date="2023-06" db="EMBL/GenBank/DDBJ databases">
        <authorList>
            <consortium name="Lawrence Berkeley National Laboratory"/>
            <person name="Ahrendt S."/>
            <person name="Sahu N."/>
            <person name="Indic B."/>
            <person name="Wong-Bajracharya J."/>
            <person name="Merenyi Z."/>
            <person name="Ke H.-M."/>
            <person name="Monk M."/>
            <person name="Kocsube S."/>
            <person name="Drula E."/>
            <person name="Lipzen A."/>
            <person name="Balint B."/>
            <person name="Henrissat B."/>
            <person name="Andreopoulos B."/>
            <person name="Martin F.M."/>
            <person name="Harder C.B."/>
            <person name="Rigling D."/>
            <person name="Ford K.L."/>
            <person name="Foster G.D."/>
            <person name="Pangilinan J."/>
            <person name="Papanicolaou A."/>
            <person name="Barry K."/>
            <person name="LaButti K."/>
            <person name="Viragh M."/>
            <person name="Koriabine M."/>
            <person name="Yan M."/>
            <person name="Riley R."/>
            <person name="Champramary S."/>
            <person name="Plett K.L."/>
            <person name="Tsai I.J."/>
            <person name="Slot J."/>
            <person name="Sipos G."/>
            <person name="Plett J."/>
            <person name="Nagy L.G."/>
            <person name="Grigoriev I.V."/>
        </authorList>
    </citation>
    <scope>NUCLEOTIDE SEQUENCE</scope>
    <source>
        <strain evidence="2">FPL87.14</strain>
    </source>
</reference>
<evidence type="ECO:0000259" key="1">
    <source>
        <dbReference type="Pfam" id="PF17667"/>
    </source>
</evidence>
<accession>A0AA39MRS0</accession>
<dbReference type="Pfam" id="PF17667">
    <property type="entry name" value="Pkinase_fungal"/>
    <property type="match status" value="1"/>
</dbReference>
<comment type="caution">
    <text evidence="2">The sequence shown here is derived from an EMBL/GenBank/DDBJ whole genome shotgun (WGS) entry which is preliminary data.</text>
</comment>
<dbReference type="Proteomes" id="UP001175226">
    <property type="component" value="Unassembled WGS sequence"/>
</dbReference>
<organism evidence="2 3">
    <name type="scientific">Armillaria borealis</name>
    <dbReference type="NCBI Taxonomy" id="47425"/>
    <lineage>
        <taxon>Eukaryota</taxon>
        <taxon>Fungi</taxon>
        <taxon>Dikarya</taxon>
        <taxon>Basidiomycota</taxon>
        <taxon>Agaricomycotina</taxon>
        <taxon>Agaricomycetes</taxon>
        <taxon>Agaricomycetidae</taxon>
        <taxon>Agaricales</taxon>
        <taxon>Marasmiineae</taxon>
        <taxon>Physalacriaceae</taxon>
        <taxon>Armillaria</taxon>
    </lineage>
</organism>
<evidence type="ECO:0000313" key="2">
    <source>
        <dbReference type="EMBL" id="KAK0444691.1"/>
    </source>
</evidence>